<keyword evidence="2" id="KW-0677">Repeat</keyword>
<dbReference type="PROSITE" id="PS50988">
    <property type="entry name" value="TROVE"/>
    <property type="match status" value="1"/>
</dbReference>
<dbReference type="Pfam" id="PF25047">
    <property type="entry name" value="Beta-prop_TEP1_2nd"/>
    <property type="match status" value="1"/>
</dbReference>
<dbReference type="OMA" id="LINCENF"/>
<keyword evidence="1 3" id="KW-0853">WD repeat</keyword>
<dbReference type="PROSITE" id="PS00678">
    <property type="entry name" value="WD_REPEATS_1"/>
    <property type="match status" value="2"/>
</dbReference>
<dbReference type="GO" id="GO:0003720">
    <property type="term" value="F:telomerase activity"/>
    <property type="evidence" value="ECO:0007669"/>
    <property type="project" value="TreeGrafter"/>
</dbReference>
<evidence type="ECO:0000256" key="4">
    <source>
        <dbReference type="SAM" id="MobiDB-lite"/>
    </source>
</evidence>
<dbReference type="InterPro" id="IPR056829">
    <property type="entry name" value="Beta-prop_TEP1_2nd"/>
</dbReference>
<dbReference type="GeneTree" id="ENSGT00940000169565"/>
<feature type="region of interest" description="Disordered" evidence="4">
    <location>
        <begin position="503"/>
        <end position="555"/>
    </location>
</feature>
<reference evidence="6" key="2">
    <citation type="submission" date="2025-09" db="UniProtKB">
        <authorList>
            <consortium name="Ensembl"/>
        </authorList>
    </citation>
    <scope>IDENTIFICATION</scope>
</reference>
<dbReference type="InterPro" id="IPR019775">
    <property type="entry name" value="WD40_repeat_CS"/>
</dbReference>
<dbReference type="SUPFAM" id="SSF50978">
    <property type="entry name" value="WD40 repeat-like"/>
    <property type="match status" value="2"/>
</dbReference>
<keyword evidence="7" id="KW-1185">Reference proteome</keyword>
<dbReference type="GO" id="GO:0000722">
    <property type="term" value="P:telomere maintenance via recombination"/>
    <property type="evidence" value="ECO:0007669"/>
    <property type="project" value="TreeGrafter"/>
</dbReference>
<dbReference type="GO" id="GO:0070034">
    <property type="term" value="F:telomerase RNA binding"/>
    <property type="evidence" value="ECO:0007669"/>
    <property type="project" value="TreeGrafter"/>
</dbReference>
<dbReference type="PROSITE" id="PS50082">
    <property type="entry name" value="WD_REPEATS_2"/>
    <property type="match status" value="5"/>
</dbReference>
<feature type="repeat" description="WD" evidence="3">
    <location>
        <begin position="1338"/>
        <end position="1380"/>
    </location>
</feature>
<dbReference type="PROSITE" id="PS50294">
    <property type="entry name" value="WD_REPEATS_REGION"/>
    <property type="match status" value="2"/>
</dbReference>
<feature type="repeat" description="WD" evidence="3">
    <location>
        <begin position="1498"/>
        <end position="1537"/>
    </location>
</feature>
<dbReference type="InterPro" id="IPR025139">
    <property type="entry name" value="DUF4062"/>
</dbReference>
<dbReference type="SUPFAM" id="SSF50998">
    <property type="entry name" value="Quinoprotein alcohol dehydrogenase-like"/>
    <property type="match status" value="1"/>
</dbReference>
<reference evidence="6" key="1">
    <citation type="submission" date="2025-08" db="UniProtKB">
        <authorList>
            <consortium name="Ensembl"/>
        </authorList>
    </citation>
    <scope>IDENTIFICATION</scope>
</reference>
<dbReference type="SMART" id="SM00320">
    <property type="entry name" value="WD40"/>
    <property type="match status" value="11"/>
</dbReference>
<feature type="compositionally biased region" description="Acidic residues" evidence="4">
    <location>
        <begin position="506"/>
        <end position="521"/>
    </location>
</feature>
<dbReference type="InterPro" id="IPR052652">
    <property type="entry name" value="Telomerase_Complex_Comp"/>
</dbReference>
<dbReference type="InterPro" id="IPR015943">
    <property type="entry name" value="WD40/YVTN_repeat-like_dom_sf"/>
</dbReference>
<dbReference type="InterPro" id="IPR036322">
    <property type="entry name" value="WD40_repeat_dom_sf"/>
</dbReference>
<evidence type="ECO:0000256" key="3">
    <source>
        <dbReference type="PROSITE-ProRule" id="PRU00221"/>
    </source>
</evidence>
<dbReference type="PANTHER" id="PTHR44791:SF1">
    <property type="entry name" value="TELOMERASE PROTEIN COMPONENT 1"/>
    <property type="match status" value="1"/>
</dbReference>
<sequence length="1781" mass="199570">MRALDLQTNMACSMSGRSLSSNYVPPCLENKLLTQASSSLPSTSLQPSGLTSTSSSLLLTSSSSISSPLLSTQNPLLNSSCLTSIAPSTTNPLLTTSLAGSDLLSQFSQLPSFLSREGHLKRDDEGGEDISEAQPCSFEETSIWYILKMTIVEDSVSSEALSSVCVYPALCHSRTPIFVQELNIRITANFLLALAANHPSTKCHVRRYFCATVQLPSDWLEIVGDPCVLCFSRSLPMCLKKAMADKFKEFSEYQLAKYNTRKHRCKHNRNRRASKVWHLLSLLLILQVDAKKTVDKKQNEFNMKKMIKKLHIKEPAEHVMAILGRKYPADQKAFTFSGLKGDWERERAGQRMKLKDAETWERLLSQEGNKAATWEKLIDNKSLPFMAMLRNLRNMIRQGISMTHHQKILSRLTNKVRSVLQSRQFPFRFLSAYKVIMELRSLCDLGEKVVSLLDRYRKALETAVQISCRYNIPPLPGCTIILININMDERLAWGKNLDFCLPPESEHEDEEEEEEEEEEDDDRKKKKKKNKEDKLSPLNCQTKGEENNSKNIRWKNLPPKTEEKKYKKIQFNLFELIASSSRLLDHVEHLDKVYNVPPPAEAKDPDTTNSLVSIPASPKSRWRSLRVFISSTFRDMHAERDVLVRSVFPDLRRRAAPHCIHLQEVELRWGVTEEESGRAASLCLAEVDRSHMMVAILGQRYGLVSDPPALPDLPQYEWVQKILLYSFDNTTFFFSNLVIKNVFMYLIIYFPRTVPVAWKSHFAAESKEAESKMARLKRWIHVNNYQCEWGGVVEGKPYLKNLEEFSKAVLEDLWEAVKQFVNVSSCLIQAQFLSRAKLLSAAVEMVEQAQASGGAIVVEGAPGQGKTVFMVTALRKCLFPSPTSGYTSSYDNAWVSCQHIYVFLYSITLERDLLSEFHATLKDLKRSKPLVLLVDGVDLVRDDWDQLSSGWIPQQIPMFLCVASTSPLLQALSKKKSTLLFTLPLLTMIERKEIVQKELEGFGKKLSDAAFNNQLQTLIMKKGAECPLYLHMACEDLRNFATFDKVPFTVCRQCPTLTLIPYDLICGLVIFPSPPVAVLESFKCSGNWFSSVVVVDKISLSPVILLFPTDKTSSLLTSDQRAAMDDCRAFLQRHAAVLSRWPALFVQQALNEPPETPAHAWAQGLLGSGSARAVEWLNNDHQTFTENRYSGNLNLLHIFIFFVWIHNYLNITSCVTPGQEVKSLVSSCDGISSCVVLKNGCIATTSFDGQIEIWDAAKGCRTSLIKGHTNVITSSDITTDRKHLATASLDFTLKVAGLPSDSPLNCVSFDHEDRLLAAGCWDGKIVVWKWLQDNTQWLCGHSRSVRSLSFSPSSSSMLCSGSVSGEVRVWSVETSTCVGCFQAHAGAADTLAFLDQGRLLLTAGSDHMVGTSKWLLCNSNYRNSHCNSNDCTIFLWQLSELSEYNSEPPAGLLKGHSGVVTCLAFSPDGGQLLSGGKDKALVVWDMSVIQPPVSKVLPAFHRDWITGCVWTPDCVISSSNDGRLCLWDVEAAQSLREITWTSPLTSVSCQGPYVTAGCAEGSLHVWKWETSVNICHIPAHEGPIHACFVVTDAKKNPEDLTVLTAAQDGIVRLWKPLQVEHFSTFQGHSGAIRSVAHKGSDPDFLTVSKDCSLRSWMWETGVVRLIHTSLDFFLGGGGVVGILRLKAVQLVFRRQQHHIFELCAPTQAHHDKISVLRLTRSLIISASFDRTVKLWERSTKKQVGMFVCSGPVVLLEVNPENPSEFVCGDTLGKLYFLSWRE</sequence>
<accession>A0A3Q2ZC95</accession>
<dbReference type="Pfam" id="PF00400">
    <property type="entry name" value="WD40"/>
    <property type="match status" value="4"/>
</dbReference>
<evidence type="ECO:0000259" key="5">
    <source>
        <dbReference type="PROSITE" id="PS50988"/>
    </source>
</evidence>
<dbReference type="SUPFAM" id="SSF140864">
    <property type="entry name" value="TROVE domain-like"/>
    <property type="match status" value="1"/>
</dbReference>
<proteinExistence type="predicted"/>
<name>A0A3Q2ZC95_HIPCM</name>
<dbReference type="Pfam" id="PF13271">
    <property type="entry name" value="DUF4062"/>
    <property type="match status" value="1"/>
</dbReference>
<protein>
    <recommendedName>
        <fullName evidence="5">TROVE domain-containing protein</fullName>
    </recommendedName>
</protein>
<dbReference type="InterPro" id="IPR056828">
    <property type="entry name" value="Beta-prop_TEP1_C"/>
</dbReference>
<dbReference type="InterPro" id="IPR037214">
    <property type="entry name" value="TROVE_dom_sf"/>
</dbReference>
<dbReference type="Pfam" id="PF05731">
    <property type="entry name" value="TROVE"/>
    <property type="match status" value="1"/>
</dbReference>
<evidence type="ECO:0000313" key="7">
    <source>
        <dbReference type="Proteomes" id="UP000264820"/>
    </source>
</evidence>
<feature type="repeat" description="WD" evidence="3">
    <location>
        <begin position="1625"/>
        <end position="1656"/>
    </location>
</feature>
<dbReference type="InterPro" id="IPR027417">
    <property type="entry name" value="P-loop_NTPase"/>
</dbReference>
<dbReference type="Ensembl" id="ENSHCOT00000016388.1">
    <property type="protein sequence ID" value="ENSHCOP00000023803.1"/>
    <property type="gene ID" value="ENSHCOG00000013131.1"/>
</dbReference>
<dbReference type="PANTHER" id="PTHR44791">
    <property type="entry name" value="TELOMERASE PROTEIN COMPONENT 1 TEP1"/>
    <property type="match status" value="1"/>
</dbReference>
<evidence type="ECO:0000256" key="1">
    <source>
        <dbReference type="ARBA" id="ARBA00022574"/>
    </source>
</evidence>
<feature type="domain" description="TROVE" evidence="5">
    <location>
        <begin position="113"/>
        <end position="477"/>
    </location>
</feature>
<dbReference type="InterPro" id="IPR011047">
    <property type="entry name" value="Quinoprotein_ADH-like_sf"/>
</dbReference>
<dbReference type="SUPFAM" id="SSF52540">
    <property type="entry name" value="P-loop containing nucleoside triphosphate hydrolases"/>
    <property type="match status" value="1"/>
</dbReference>
<dbReference type="InterPro" id="IPR001680">
    <property type="entry name" value="WD40_rpt"/>
</dbReference>
<evidence type="ECO:0000313" key="6">
    <source>
        <dbReference type="Ensembl" id="ENSHCOP00000023803.1"/>
    </source>
</evidence>
<dbReference type="InterPro" id="IPR008858">
    <property type="entry name" value="TROVE_dom"/>
</dbReference>
<dbReference type="Pfam" id="PF25048">
    <property type="entry name" value="Beta-prop_TEP1_C"/>
    <property type="match status" value="1"/>
</dbReference>
<dbReference type="GO" id="GO:0005697">
    <property type="term" value="C:telomerase holoenzyme complex"/>
    <property type="evidence" value="ECO:0007669"/>
    <property type="project" value="TreeGrafter"/>
</dbReference>
<dbReference type="Proteomes" id="UP000264820">
    <property type="component" value="Unplaced"/>
</dbReference>
<evidence type="ECO:0000256" key="2">
    <source>
        <dbReference type="ARBA" id="ARBA00022737"/>
    </source>
</evidence>
<organism evidence="6 7">
    <name type="scientific">Hippocampus comes</name>
    <name type="common">Tiger tail seahorse</name>
    <dbReference type="NCBI Taxonomy" id="109280"/>
    <lineage>
        <taxon>Eukaryota</taxon>
        <taxon>Metazoa</taxon>
        <taxon>Chordata</taxon>
        <taxon>Craniata</taxon>
        <taxon>Vertebrata</taxon>
        <taxon>Euteleostomi</taxon>
        <taxon>Actinopterygii</taxon>
        <taxon>Neopterygii</taxon>
        <taxon>Teleostei</taxon>
        <taxon>Neoteleostei</taxon>
        <taxon>Acanthomorphata</taxon>
        <taxon>Syngnathiaria</taxon>
        <taxon>Syngnathiformes</taxon>
        <taxon>Syngnathoidei</taxon>
        <taxon>Syngnathidae</taxon>
        <taxon>Hippocampus</taxon>
    </lineage>
</organism>
<feature type="repeat" description="WD" evidence="3">
    <location>
        <begin position="1706"/>
        <end position="1745"/>
    </location>
</feature>
<feature type="repeat" description="WD" evidence="3">
    <location>
        <begin position="1453"/>
        <end position="1487"/>
    </location>
</feature>
<dbReference type="Gene3D" id="2.130.10.10">
    <property type="entry name" value="YVTN repeat-like/Quinoprotein amine dehydrogenase"/>
    <property type="match status" value="5"/>
</dbReference>
<dbReference type="STRING" id="109280.ENSHCOP00000023803"/>